<dbReference type="PANTHER" id="PTHR42879:SF2">
    <property type="entry name" value="3-OXOACYL-[ACYL-CARRIER-PROTEIN] REDUCTASE FABG"/>
    <property type="match status" value="1"/>
</dbReference>
<organism evidence="2 3">
    <name type="scientific">Bacillus cytotoxicus (strain DSM 22905 / CIP 110041 / 391-98 / NVH 391-98)</name>
    <dbReference type="NCBI Taxonomy" id="315749"/>
    <lineage>
        <taxon>Bacteria</taxon>
        <taxon>Bacillati</taxon>
        <taxon>Bacillota</taxon>
        <taxon>Bacilli</taxon>
        <taxon>Bacillales</taxon>
        <taxon>Bacillaceae</taxon>
        <taxon>Bacillus</taxon>
        <taxon>Bacillus cereus group</taxon>
    </lineage>
</organism>
<dbReference type="FunFam" id="3.40.50.720:FF:000453">
    <property type="entry name" value="3-oxoacyl-[acyl-carrier protein] reductase"/>
    <property type="match status" value="1"/>
</dbReference>
<dbReference type="eggNOG" id="COG1028">
    <property type="taxonomic scope" value="Bacteria"/>
</dbReference>
<name>A7GTR0_BACCN</name>
<dbReference type="InterPro" id="IPR002347">
    <property type="entry name" value="SDR_fam"/>
</dbReference>
<dbReference type="OrthoDB" id="9803333at2"/>
<dbReference type="PRINTS" id="PR00081">
    <property type="entry name" value="GDHRDH"/>
</dbReference>
<dbReference type="CDD" id="cd05233">
    <property type="entry name" value="SDR_c"/>
    <property type="match status" value="1"/>
</dbReference>
<gene>
    <name evidence="2" type="ordered locus">Bcer98_3300</name>
</gene>
<protein>
    <submittedName>
        <fullName evidence="2">Short-chain dehydrogenase/reductase SDR</fullName>
    </submittedName>
</protein>
<dbReference type="Gene3D" id="3.40.50.720">
    <property type="entry name" value="NAD(P)-binding Rossmann-like Domain"/>
    <property type="match status" value="1"/>
</dbReference>
<dbReference type="InterPro" id="IPR036291">
    <property type="entry name" value="NAD(P)-bd_dom_sf"/>
</dbReference>
<dbReference type="GeneID" id="33898545"/>
<reference evidence="2 3" key="1">
    <citation type="journal article" date="2008" name="Chem. Biol. Interact.">
        <title>Extending the Bacillus cereus group genomics to putative food-borne pathogens of different toxicity.</title>
        <authorList>
            <person name="Lapidus A."/>
            <person name="Goltsman E."/>
            <person name="Auger S."/>
            <person name="Galleron N."/>
            <person name="Segurens B."/>
            <person name="Dossat C."/>
            <person name="Land M.L."/>
            <person name="Broussolle V."/>
            <person name="Brillard J."/>
            <person name="Guinebretiere M.H."/>
            <person name="Sanchis V."/>
            <person name="Nguen-The C."/>
            <person name="Lereclus D."/>
            <person name="Richardson P."/>
            <person name="Wincker P."/>
            <person name="Weissenbach J."/>
            <person name="Ehrlich S.D."/>
            <person name="Sorokin A."/>
        </authorList>
    </citation>
    <scope>NUCLEOTIDE SEQUENCE [LARGE SCALE GENOMIC DNA]</scope>
    <source>
        <strain evidence="3">DSM 22905 / CIP 110041 / 391-98 / NVH 391-98</strain>
    </source>
</reference>
<sequence length="265" mass="29867">MEYSNLKGGMFVRHALITAGTKGLGKQVTEKLLANGHSVTVTYHSDRSAVEEMKEKYNHIEERLQFIQADVTKKEDLHKIVEEATKRFGKIDFLINNAGPYVFERKKLVDYEEQEWNEMIQGNLTAVFHLLKLVVPIMRRNQFGRIINYGFQGADSAPGWIYRSAFAAAKVGLVSLTKTVAYEEAEYGITANMVCPGDIIGEMKEATIQEARILKDKRTPIGRSGTGEDIARTISFLCEEDSDMITGTIIEITGAVDVIHRYRQK</sequence>
<dbReference type="SUPFAM" id="SSF51735">
    <property type="entry name" value="NAD(P)-binding Rossmann-fold domains"/>
    <property type="match status" value="1"/>
</dbReference>
<dbReference type="PANTHER" id="PTHR42879">
    <property type="entry name" value="3-OXOACYL-(ACYL-CARRIER-PROTEIN) REDUCTASE"/>
    <property type="match status" value="1"/>
</dbReference>
<comment type="similarity">
    <text evidence="1">Belongs to the short-chain dehydrogenases/reductases (SDR) family.</text>
</comment>
<evidence type="ECO:0000256" key="1">
    <source>
        <dbReference type="ARBA" id="ARBA00006484"/>
    </source>
</evidence>
<dbReference type="PRINTS" id="PR00080">
    <property type="entry name" value="SDRFAMILY"/>
</dbReference>
<dbReference type="InterPro" id="IPR050259">
    <property type="entry name" value="SDR"/>
</dbReference>
<dbReference type="HOGENOM" id="CLU_010194_1_3_9"/>
<dbReference type="EMBL" id="CP000764">
    <property type="protein sequence ID" value="ABS23518.1"/>
    <property type="molecule type" value="Genomic_DNA"/>
</dbReference>
<dbReference type="KEGG" id="bcy:Bcer98_3300"/>
<dbReference type="STRING" id="315749.Bcer98_3300"/>
<evidence type="ECO:0000313" key="2">
    <source>
        <dbReference type="EMBL" id="ABS23518.1"/>
    </source>
</evidence>
<dbReference type="Pfam" id="PF13561">
    <property type="entry name" value="adh_short_C2"/>
    <property type="match status" value="1"/>
</dbReference>
<dbReference type="AlphaFoldDB" id="A7GTR0"/>
<evidence type="ECO:0000313" key="3">
    <source>
        <dbReference type="Proteomes" id="UP000002300"/>
    </source>
</evidence>
<dbReference type="Proteomes" id="UP000002300">
    <property type="component" value="Chromosome"/>
</dbReference>
<dbReference type="RefSeq" id="WP_012095759.1">
    <property type="nucleotide sequence ID" value="NC_009674.1"/>
</dbReference>
<proteinExistence type="inferred from homology"/>
<keyword evidence="3" id="KW-1185">Reference proteome</keyword>
<accession>A7GTR0</accession>